<sequence length="403" mass="45863">MKKHLLSIFTLFALASCGQKEKQQEPEKENLDQKIEATLQTATEQYKYLGSITPKSRYPKTYHAQKDSLETSDSGWWCSGFYPGTLLYLDEANKNNVFKKQLEPVLDDLKREQFNKSTHDLGFMMYCSFGNAERLTPKKEYEEVLMNSAKSLITRYNDKAKCIKSWDSAPWNHASAEEMPVIIDNMMNLELLFWATKHSGDSTYYKIAVNHANTTMKNHFRTDFSSFHEVVYNINTGAVTKQITNQGAADDSSWARGQAWGLYGYVVMYRETKDAKYLNEAENIANYILNHPNLPKDMIPYWDFNAPGIPNALRDSSAAAIISSALFELSKYSGKPLASRLKNDAETILGNLLTPQYIAKPKTNGGFILMHGVGNMPNKTEVDTPLSYGDYYLVEAMLRHKNY</sequence>
<dbReference type="STRING" id="1121898.GCA_000422725_00571"/>
<dbReference type="PANTHER" id="PTHR36845">
    <property type="entry name" value="HYDROLASE, PUTATIVE (AFU_ORTHOLOGUE AFUA_7G05090)-RELATED"/>
    <property type="match status" value="1"/>
</dbReference>
<dbReference type="PANTHER" id="PTHR36845:SF1">
    <property type="entry name" value="HYDROLASE, PUTATIVE (AFU_ORTHOLOGUE AFUA_7G05090)-RELATED"/>
    <property type="match status" value="1"/>
</dbReference>
<dbReference type="SUPFAM" id="SSF48208">
    <property type="entry name" value="Six-hairpin glycosidases"/>
    <property type="match status" value="1"/>
</dbReference>
<dbReference type="EMBL" id="JRLY01000001">
    <property type="protein sequence ID" value="KGO94635.1"/>
    <property type="molecule type" value="Genomic_DNA"/>
</dbReference>
<keyword evidence="4" id="KW-1185">Reference proteome</keyword>
<dbReference type="PROSITE" id="PS51257">
    <property type="entry name" value="PROKAR_LIPOPROTEIN"/>
    <property type="match status" value="1"/>
</dbReference>
<comment type="caution">
    <text evidence="3">The sequence shown here is derived from an EMBL/GenBank/DDBJ whole genome shotgun (WGS) entry which is preliminary data.</text>
</comment>
<dbReference type="Proteomes" id="UP000030111">
    <property type="component" value="Unassembled WGS sequence"/>
</dbReference>
<dbReference type="GO" id="GO:0052757">
    <property type="term" value="F:chondroitin hydrolase activity"/>
    <property type="evidence" value="ECO:0007669"/>
    <property type="project" value="TreeGrafter"/>
</dbReference>
<evidence type="ECO:0000256" key="1">
    <source>
        <dbReference type="ARBA" id="ARBA00022801"/>
    </source>
</evidence>
<dbReference type="InterPro" id="IPR052369">
    <property type="entry name" value="UG_Glycosaminoglycan_Hydrolase"/>
</dbReference>
<evidence type="ECO:0000313" key="3">
    <source>
        <dbReference type="EMBL" id="KGO94635.1"/>
    </source>
</evidence>
<reference evidence="3 4" key="1">
    <citation type="submission" date="2013-09" db="EMBL/GenBank/DDBJ databases">
        <authorList>
            <person name="Zeng Z."/>
            <person name="Chen C."/>
        </authorList>
    </citation>
    <scope>NUCLEOTIDE SEQUENCE [LARGE SCALE GENOMIC DNA]</scope>
    <source>
        <strain evidence="3 4">WB 4.1-42</strain>
    </source>
</reference>
<dbReference type="RefSeq" id="WP_026992015.1">
    <property type="nucleotide sequence ID" value="NZ_JRLY01000001.1"/>
</dbReference>
<dbReference type="Gene3D" id="1.50.10.10">
    <property type="match status" value="1"/>
</dbReference>
<accession>A0A0A2N2H8</accession>
<dbReference type="eggNOG" id="COG1331">
    <property type="taxonomic scope" value="Bacteria"/>
</dbReference>
<name>A0A0A2N2H8_9FLAO</name>
<dbReference type="InterPro" id="IPR008928">
    <property type="entry name" value="6-hairpin_glycosidase_sf"/>
</dbReference>
<dbReference type="InterPro" id="IPR012341">
    <property type="entry name" value="6hp_glycosidase-like_sf"/>
</dbReference>
<organism evidence="3 4">
    <name type="scientific">Flavobacterium subsaxonicum WB 4.1-42 = DSM 21790</name>
    <dbReference type="NCBI Taxonomy" id="1121898"/>
    <lineage>
        <taxon>Bacteria</taxon>
        <taxon>Pseudomonadati</taxon>
        <taxon>Bacteroidota</taxon>
        <taxon>Flavobacteriia</taxon>
        <taxon>Flavobacteriales</taxon>
        <taxon>Flavobacteriaceae</taxon>
        <taxon>Flavobacterium</taxon>
    </lineage>
</organism>
<comment type="similarity">
    <text evidence="2">Belongs to the glycosyl hydrolase 88 family.</text>
</comment>
<evidence type="ECO:0000313" key="4">
    <source>
        <dbReference type="Proteomes" id="UP000030111"/>
    </source>
</evidence>
<keyword evidence="1 3" id="KW-0378">Hydrolase</keyword>
<proteinExistence type="inferred from homology"/>
<dbReference type="AlphaFoldDB" id="A0A0A2N2H8"/>
<evidence type="ECO:0000256" key="2">
    <source>
        <dbReference type="ARBA" id="ARBA00038358"/>
    </source>
</evidence>
<protein>
    <submittedName>
        <fullName evidence="3">Glycoside hydrolase</fullName>
    </submittedName>
</protein>
<dbReference type="OrthoDB" id="428577at2"/>
<gene>
    <name evidence="3" type="ORF">Q766_00485</name>
</gene>
<dbReference type="GO" id="GO:0000272">
    <property type="term" value="P:polysaccharide catabolic process"/>
    <property type="evidence" value="ECO:0007669"/>
    <property type="project" value="TreeGrafter"/>
</dbReference>